<comment type="caution">
    <text evidence="3">The sequence shown here is derived from an EMBL/GenBank/DDBJ whole genome shotgun (WGS) entry which is preliminary data.</text>
</comment>
<reference evidence="3 4" key="1">
    <citation type="submission" date="2018-08" db="EMBL/GenBank/DDBJ databases">
        <title>Genome Sequence of Clavibacter michiganensis Subspecies type strains, and the Atypical Peach-Colored Strains Isolated from Tomato.</title>
        <authorList>
            <person name="Osdaghi E."/>
            <person name="Portier P."/>
            <person name="Briand M."/>
            <person name="Jacques M.-A."/>
        </authorList>
    </citation>
    <scope>NUCLEOTIDE SEQUENCE [LARGE SCALE GENOMIC DNA]</scope>
    <source>
        <strain evidence="3 4">CFBP 7577</strain>
    </source>
</reference>
<feature type="region of interest" description="Disordered" evidence="1">
    <location>
        <begin position="65"/>
        <end position="87"/>
    </location>
</feature>
<dbReference type="RefSeq" id="WP_237580582.1">
    <property type="nucleotide sequence ID" value="NZ_CP040797.1"/>
</dbReference>
<organism evidence="3 4">
    <name type="scientific">Clavibacter nebraskensis</name>
    <dbReference type="NCBI Taxonomy" id="31963"/>
    <lineage>
        <taxon>Bacteria</taxon>
        <taxon>Bacillati</taxon>
        <taxon>Actinomycetota</taxon>
        <taxon>Actinomycetes</taxon>
        <taxon>Micrococcales</taxon>
        <taxon>Microbacteriaceae</taxon>
        <taxon>Clavibacter</taxon>
    </lineage>
</organism>
<evidence type="ECO:0000256" key="1">
    <source>
        <dbReference type="SAM" id="MobiDB-lite"/>
    </source>
</evidence>
<keyword evidence="2" id="KW-0472">Membrane</keyword>
<keyword evidence="2" id="KW-0812">Transmembrane</keyword>
<feature type="transmembrane region" description="Helical" evidence="2">
    <location>
        <begin position="48"/>
        <end position="64"/>
    </location>
</feature>
<evidence type="ECO:0000256" key="2">
    <source>
        <dbReference type="SAM" id="Phobius"/>
    </source>
</evidence>
<evidence type="ECO:0000313" key="4">
    <source>
        <dbReference type="Proteomes" id="UP000265361"/>
    </source>
</evidence>
<sequence>MSEPTTPGGPADPPAEDDDSSSTNASLGIVFAMLGLVLMLTLDDTRVAGLPFLILGVTFFVMSVRPKKKAKRDRTAAGDAPPPSPSA</sequence>
<dbReference type="Proteomes" id="UP000265361">
    <property type="component" value="Unassembled WGS sequence"/>
</dbReference>
<gene>
    <name evidence="3" type="ORF">DZF97_03270</name>
</gene>
<evidence type="ECO:0000313" key="3">
    <source>
        <dbReference type="EMBL" id="RIJ17193.1"/>
    </source>
</evidence>
<dbReference type="EMBL" id="QWED01000049">
    <property type="protein sequence ID" value="RIJ17193.1"/>
    <property type="molecule type" value="Genomic_DNA"/>
</dbReference>
<feature type="region of interest" description="Disordered" evidence="1">
    <location>
        <begin position="1"/>
        <end position="22"/>
    </location>
</feature>
<protein>
    <submittedName>
        <fullName evidence="3">Uncharacterized protein</fullName>
    </submittedName>
</protein>
<proteinExistence type="predicted"/>
<feature type="transmembrane region" description="Helical" evidence="2">
    <location>
        <begin position="25"/>
        <end position="42"/>
    </location>
</feature>
<dbReference type="AlphaFoldDB" id="A0A399QE39"/>
<accession>A0A399QE39</accession>
<name>A0A399QE39_9MICO</name>
<keyword evidence="2" id="KW-1133">Transmembrane helix</keyword>